<dbReference type="EMBL" id="LXQA010709219">
    <property type="protein sequence ID" value="MCI67111.1"/>
    <property type="molecule type" value="Genomic_DNA"/>
</dbReference>
<evidence type="ECO:0000313" key="1">
    <source>
        <dbReference type="EMBL" id="MCI67111.1"/>
    </source>
</evidence>
<accession>A0A392U114</accession>
<dbReference type="Proteomes" id="UP000265520">
    <property type="component" value="Unassembled WGS sequence"/>
</dbReference>
<sequence>MARCAGHQGISTGGFKLLCVVQIHVARRASSSVHPARCAGGMARCA</sequence>
<feature type="non-terminal residue" evidence="1">
    <location>
        <position position="46"/>
    </location>
</feature>
<name>A0A392U114_9FABA</name>
<organism evidence="1 2">
    <name type="scientific">Trifolium medium</name>
    <dbReference type="NCBI Taxonomy" id="97028"/>
    <lineage>
        <taxon>Eukaryota</taxon>
        <taxon>Viridiplantae</taxon>
        <taxon>Streptophyta</taxon>
        <taxon>Embryophyta</taxon>
        <taxon>Tracheophyta</taxon>
        <taxon>Spermatophyta</taxon>
        <taxon>Magnoliopsida</taxon>
        <taxon>eudicotyledons</taxon>
        <taxon>Gunneridae</taxon>
        <taxon>Pentapetalae</taxon>
        <taxon>rosids</taxon>
        <taxon>fabids</taxon>
        <taxon>Fabales</taxon>
        <taxon>Fabaceae</taxon>
        <taxon>Papilionoideae</taxon>
        <taxon>50 kb inversion clade</taxon>
        <taxon>NPAAA clade</taxon>
        <taxon>Hologalegina</taxon>
        <taxon>IRL clade</taxon>
        <taxon>Trifolieae</taxon>
        <taxon>Trifolium</taxon>
    </lineage>
</organism>
<comment type="caution">
    <text evidence="1">The sequence shown here is derived from an EMBL/GenBank/DDBJ whole genome shotgun (WGS) entry which is preliminary data.</text>
</comment>
<proteinExistence type="predicted"/>
<protein>
    <submittedName>
        <fullName evidence="1">Uncharacterized protein</fullName>
    </submittedName>
</protein>
<reference evidence="1 2" key="1">
    <citation type="journal article" date="2018" name="Front. Plant Sci.">
        <title>Red Clover (Trifolium pratense) and Zigzag Clover (T. medium) - A Picture of Genomic Similarities and Differences.</title>
        <authorList>
            <person name="Dluhosova J."/>
            <person name="Istvanek J."/>
            <person name="Nedelnik J."/>
            <person name="Repkova J."/>
        </authorList>
    </citation>
    <scope>NUCLEOTIDE SEQUENCE [LARGE SCALE GENOMIC DNA]</scope>
    <source>
        <strain evidence="2">cv. 10/8</strain>
        <tissue evidence="1">Leaf</tissue>
    </source>
</reference>
<keyword evidence="2" id="KW-1185">Reference proteome</keyword>
<evidence type="ECO:0000313" key="2">
    <source>
        <dbReference type="Proteomes" id="UP000265520"/>
    </source>
</evidence>
<dbReference type="AlphaFoldDB" id="A0A392U114"/>